<dbReference type="Gene3D" id="2.60.40.1180">
    <property type="entry name" value="Golgi alpha-mannosidase II"/>
    <property type="match status" value="1"/>
</dbReference>
<dbReference type="InterPro" id="IPR013783">
    <property type="entry name" value="Ig-like_fold"/>
</dbReference>
<protein>
    <submittedName>
        <fullName evidence="6">Glycogen debranching protein GlgX</fullName>
    </submittedName>
</protein>
<dbReference type="Gene3D" id="3.20.20.80">
    <property type="entry name" value="Glycosidases"/>
    <property type="match status" value="1"/>
</dbReference>
<dbReference type="SMART" id="SM00642">
    <property type="entry name" value="Aamy"/>
    <property type="match status" value="1"/>
</dbReference>
<evidence type="ECO:0000256" key="3">
    <source>
        <dbReference type="ARBA" id="ARBA00023295"/>
    </source>
</evidence>
<dbReference type="NCBIfam" id="TIGR02100">
    <property type="entry name" value="glgX_debranch"/>
    <property type="match status" value="1"/>
</dbReference>
<dbReference type="Pfam" id="PF02922">
    <property type="entry name" value="CBM_48"/>
    <property type="match status" value="1"/>
</dbReference>
<keyword evidence="3" id="KW-0326">Glycosidase</keyword>
<dbReference type="GO" id="GO:0005980">
    <property type="term" value="P:glycogen catabolic process"/>
    <property type="evidence" value="ECO:0007669"/>
    <property type="project" value="InterPro"/>
</dbReference>
<evidence type="ECO:0000256" key="1">
    <source>
        <dbReference type="ARBA" id="ARBA00008061"/>
    </source>
</evidence>
<reference evidence="6 7" key="1">
    <citation type="submission" date="2019-05" db="EMBL/GenBank/DDBJ databases">
        <title>Kocuria coralli sp. nov., a novel actinobacterium isolated from coral reef seawater.</title>
        <authorList>
            <person name="Li J."/>
        </authorList>
    </citation>
    <scope>NUCLEOTIDE SEQUENCE [LARGE SCALE GENOMIC DNA]</scope>
    <source>
        <strain evidence="6 7">SCSIO 13007</strain>
    </source>
</reference>
<dbReference type="EMBL" id="SZWF01000002">
    <property type="protein sequence ID" value="KAA9395162.1"/>
    <property type="molecule type" value="Genomic_DNA"/>
</dbReference>
<dbReference type="InterPro" id="IPR044505">
    <property type="entry name" value="GlgX_Isoamylase_N_E_set"/>
</dbReference>
<dbReference type="SUPFAM" id="SSF81296">
    <property type="entry name" value="E set domains"/>
    <property type="match status" value="1"/>
</dbReference>
<comment type="similarity">
    <text evidence="1">Belongs to the glycosyl hydrolase 13 family.</text>
</comment>
<dbReference type="InterPro" id="IPR017853">
    <property type="entry name" value="GH"/>
</dbReference>
<dbReference type="CDD" id="cd02856">
    <property type="entry name" value="E_set_GDE_Isoamylase_N"/>
    <property type="match status" value="1"/>
</dbReference>
<evidence type="ECO:0000256" key="4">
    <source>
        <dbReference type="SAM" id="MobiDB-lite"/>
    </source>
</evidence>
<organism evidence="6 7">
    <name type="scientific">Kocuria coralli</name>
    <dbReference type="NCBI Taxonomy" id="1461025"/>
    <lineage>
        <taxon>Bacteria</taxon>
        <taxon>Bacillati</taxon>
        <taxon>Actinomycetota</taxon>
        <taxon>Actinomycetes</taxon>
        <taxon>Micrococcales</taxon>
        <taxon>Micrococcaceae</taxon>
        <taxon>Kocuria</taxon>
    </lineage>
</organism>
<feature type="domain" description="Glycosyl hydrolase family 13 catalytic" evidence="5">
    <location>
        <begin position="179"/>
        <end position="579"/>
    </location>
</feature>
<evidence type="ECO:0000259" key="5">
    <source>
        <dbReference type="SMART" id="SM00642"/>
    </source>
</evidence>
<dbReference type="InterPro" id="IPR011837">
    <property type="entry name" value="Glycogen_debranch_GlgX"/>
</dbReference>
<feature type="region of interest" description="Disordered" evidence="4">
    <location>
        <begin position="477"/>
        <end position="505"/>
    </location>
</feature>
<keyword evidence="7" id="KW-1185">Reference proteome</keyword>
<evidence type="ECO:0000313" key="7">
    <source>
        <dbReference type="Proteomes" id="UP000325957"/>
    </source>
</evidence>
<dbReference type="Pfam" id="PF00128">
    <property type="entry name" value="Alpha-amylase"/>
    <property type="match status" value="2"/>
</dbReference>
<dbReference type="GO" id="GO:0004135">
    <property type="term" value="F:amylo-alpha-1,6-glucosidase activity"/>
    <property type="evidence" value="ECO:0007669"/>
    <property type="project" value="InterPro"/>
</dbReference>
<dbReference type="InterPro" id="IPR004193">
    <property type="entry name" value="Glyco_hydro_13_N"/>
</dbReference>
<gene>
    <name evidence="6" type="primary">glgX</name>
    <name evidence="6" type="ORF">FCK90_01750</name>
</gene>
<dbReference type="SUPFAM" id="SSF51011">
    <property type="entry name" value="Glycosyl hydrolase domain"/>
    <property type="match status" value="1"/>
</dbReference>
<proteinExistence type="inferred from homology"/>
<dbReference type="Proteomes" id="UP000325957">
    <property type="component" value="Unassembled WGS sequence"/>
</dbReference>
<comment type="caution">
    <text evidence="6">The sequence shown here is derived from an EMBL/GenBank/DDBJ whole genome shotgun (WGS) entry which is preliminary data.</text>
</comment>
<dbReference type="PANTHER" id="PTHR43002">
    <property type="entry name" value="GLYCOGEN DEBRANCHING ENZYME"/>
    <property type="match status" value="1"/>
</dbReference>
<keyword evidence="2" id="KW-0378">Hydrolase</keyword>
<name>A0A5J5KZY3_9MICC</name>
<evidence type="ECO:0000313" key="6">
    <source>
        <dbReference type="EMBL" id="KAA9395162.1"/>
    </source>
</evidence>
<accession>A0A5J5KZY3</accession>
<dbReference type="OrthoDB" id="3236218at2"/>
<dbReference type="Gene3D" id="2.60.40.10">
    <property type="entry name" value="Immunoglobulins"/>
    <property type="match status" value="1"/>
</dbReference>
<dbReference type="AlphaFoldDB" id="A0A5J5KZY3"/>
<dbReference type="InterPro" id="IPR014756">
    <property type="entry name" value="Ig_E-set"/>
</dbReference>
<sequence length="742" mass="83989">MHAPRRQENPPVTEVWPGNPYPLGATYDGTGTNFALFSEVADRVELCLFDADENETRIELTAMDGYVWHCFLPEVQPGQRYGYRVHGPWDPAGGHRCNPAKLLLDPYAKAVDGFVREWGQTMFSYNFGDEDSFNDEDSAELMMKGVVINPFFNWEGDRPPKRDYHKSVIYEAHVKGLTEMHPEVPENLRGTYAGVAHPEVISHLKKLGVTAIELMPVHEFVQDSTLQEKELRNYWGYNTISFFAPHHDYSSATTLGGQVQEFKAMVRALHRADIEVILDVVYNHTAEGNHLGPTLSMRGIDNRAYYRLVEDDPKYYMDYTGTGNSLNVRHPHSLQLIMDSLRYWVTEMHVDGFRFDLASTLAREFYDVDKLSTFFELVQQDPIVSQVKLIAEPWDVGPGGYQVGNFPPQWTEWNGKYRDVVRDFWRGEPSTLGEFASRITGSADLYENSGRRPYASINFVTAHDGFTLRDLVSYNEKHNDANGEGNNDGESHNRSWNCGEEGPTDDPEVLALRARQQRNFIATLMLSQGTPMLLHGDELGRTQGGNNNTYAQDNEISWIHWDNADTPLVEFTSALIHLRRDHPTFRRGQFFDGRPVEMGELVAGDPMPDIVWLDKNGTPMSPSDWDEPLSRTLGMWLNGHGIAGVDSRGRQITDVDFIVWFNSSPEDVRVKVPAAAYGKKWEELLDTAGKHGDGSVLRSSRRFTLKAKSVVVLRQWEEPEDDPDVSVAASVAAYSAQSQPDQ</sequence>
<dbReference type="CDD" id="cd11326">
    <property type="entry name" value="AmyAc_Glg_debranch"/>
    <property type="match status" value="1"/>
</dbReference>
<dbReference type="InterPro" id="IPR006047">
    <property type="entry name" value="GH13_cat_dom"/>
</dbReference>
<dbReference type="InterPro" id="IPR013780">
    <property type="entry name" value="Glyco_hydro_b"/>
</dbReference>
<dbReference type="SUPFAM" id="SSF51445">
    <property type="entry name" value="(Trans)glycosidases"/>
    <property type="match status" value="1"/>
</dbReference>
<evidence type="ECO:0000256" key="2">
    <source>
        <dbReference type="ARBA" id="ARBA00022801"/>
    </source>
</evidence>